<proteinExistence type="predicted"/>
<keyword evidence="2" id="KW-1185">Reference proteome</keyword>
<dbReference type="PANTHER" id="PTHR36456:SF1">
    <property type="entry name" value="UPF0232 PROTEIN SCO3875"/>
    <property type="match status" value="1"/>
</dbReference>
<dbReference type="EMBL" id="CP098502">
    <property type="protein sequence ID" value="UTI64613.1"/>
    <property type="molecule type" value="Genomic_DNA"/>
</dbReference>
<dbReference type="Pfam" id="PF05258">
    <property type="entry name" value="DciA"/>
    <property type="match status" value="1"/>
</dbReference>
<gene>
    <name evidence="1" type="ORF">NBH00_00020</name>
</gene>
<evidence type="ECO:0000313" key="1">
    <source>
        <dbReference type="EMBL" id="UTI64613.1"/>
    </source>
</evidence>
<organism evidence="1 2">
    <name type="scientific">Paraconexibacter antarcticus</name>
    <dbReference type="NCBI Taxonomy" id="2949664"/>
    <lineage>
        <taxon>Bacteria</taxon>
        <taxon>Bacillati</taxon>
        <taxon>Actinomycetota</taxon>
        <taxon>Thermoleophilia</taxon>
        <taxon>Solirubrobacterales</taxon>
        <taxon>Paraconexibacteraceae</taxon>
        <taxon>Paraconexibacter</taxon>
    </lineage>
</organism>
<dbReference type="InterPro" id="IPR007922">
    <property type="entry name" value="DciA-like"/>
</dbReference>
<protein>
    <submittedName>
        <fullName evidence="1">DUF721 domain-containing protein</fullName>
    </submittedName>
</protein>
<dbReference type="RefSeq" id="WP_254571313.1">
    <property type="nucleotide sequence ID" value="NZ_CP098502.1"/>
</dbReference>
<accession>A0ABY5DRF3</accession>
<evidence type="ECO:0000313" key="2">
    <source>
        <dbReference type="Proteomes" id="UP001056035"/>
    </source>
</evidence>
<reference evidence="1 2" key="1">
    <citation type="submission" date="2022-06" db="EMBL/GenBank/DDBJ databases">
        <title>Paraconexibacter antarcticus.</title>
        <authorList>
            <person name="Kim C.S."/>
        </authorList>
    </citation>
    <scope>NUCLEOTIDE SEQUENCE [LARGE SCALE GENOMIC DNA]</scope>
    <source>
        <strain evidence="1 2">02-257</strain>
    </source>
</reference>
<sequence>MSSALDAALARVEPRTPLAQLQRVWPGVVGEAFAPHATPTAMSSGGVVTVACDAAVWAQEIALLAGELVPRLNAALGAETVRELRCRATETAGWARQGRRGRRT</sequence>
<name>A0ABY5DRF3_9ACTN</name>
<dbReference type="PANTHER" id="PTHR36456">
    <property type="entry name" value="UPF0232 PROTEIN SCO3875"/>
    <property type="match status" value="1"/>
</dbReference>
<dbReference type="Proteomes" id="UP001056035">
    <property type="component" value="Chromosome"/>
</dbReference>